<name>A0A6A0B3Z5_9ACTN</name>
<sequence length="69" mass="8249">MRSSVIASSRARRAPRRVEDSSWEKVLVRPAMWGVVRFMGPRWRWRTLCRERRTPYAQSAYGHTGWTVR</sequence>
<comment type="caution">
    <text evidence="1">The sequence shown here is derived from an EMBL/GenBank/DDBJ whole genome shotgun (WGS) entry which is preliminary data.</text>
</comment>
<reference evidence="1 2" key="1">
    <citation type="submission" date="2020-02" db="EMBL/GenBank/DDBJ databases">
        <title>Whole Genome Shotgun Sequence of Streptomyces sp. strain CWH03.</title>
        <authorList>
            <person name="Dohra H."/>
            <person name="Kodani S."/>
            <person name="Yamamura H."/>
        </authorList>
    </citation>
    <scope>NUCLEOTIDE SEQUENCE [LARGE SCALE GENOMIC DNA]</scope>
    <source>
        <strain evidence="1 2">CWH03</strain>
    </source>
</reference>
<evidence type="ECO:0000313" key="2">
    <source>
        <dbReference type="Proteomes" id="UP000484988"/>
    </source>
</evidence>
<dbReference type="EMBL" id="BLLG01000017">
    <property type="protein sequence ID" value="GFH38527.1"/>
    <property type="molecule type" value="Genomic_DNA"/>
</dbReference>
<proteinExistence type="predicted"/>
<organism evidence="1 2">
    <name type="scientific">Streptomyces pacificus</name>
    <dbReference type="NCBI Taxonomy" id="2705029"/>
    <lineage>
        <taxon>Bacteria</taxon>
        <taxon>Bacillati</taxon>
        <taxon>Actinomycetota</taxon>
        <taxon>Actinomycetes</taxon>
        <taxon>Kitasatosporales</taxon>
        <taxon>Streptomycetaceae</taxon>
        <taxon>Streptomyces</taxon>
    </lineage>
</organism>
<evidence type="ECO:0000313" key="1">
    <source>
        <dbReference type="EMBL" id="GFH38527.1"/>
    </source>
</evidence>
<protein>
    <submittedName>
        <fullName evidence="1">Uncharacterized protein</fullName>
    </submittedName>
</protein>
<dbReference type="Proteomes" id="UP000484988">
    <property type="component" value="Unassembled WGS sequence"/>
</dbReference>
<accession>A0A6A0B3Z5</accession>
<gene>
    <name evidence="1" type="ORF">SCWH03_47690</name>
</gene>
<dbReference type="AlphaFoldDB" id="A0A6A0B3Z5"/>
<keyword evidence="2" id="KW-1185">Reference proteome</keyword>